<dbReference type="AlphaFoldDB" id="A0A9W8I742"/>
<evidence type="ECO:0000313" key="3">
    <source>
        <dbReference type="Proteomes" id="UP001139887"/>
    </source>
</evidence>
<reference evidence="2" key="1">
    <citation type="submission" date="2022-07" db="EMBL/GenBank/DDBJ databases">
        <title>Phylogenomic reconstructions and comparative analyses of Kickxellomycotina fungi.</title>
        <authorList>
            <person name="Reynolds N.K."/>
            <person name="Stajich J.E."/>
            <person name="Barry K."/>
            <person name="Grigoriev I.V."/>
            <person name="Crous P."/>
            <person name="Smith M.E."/>
        </authorList>
    </citation>
    <scope>NUCLEOTIDE SEQUENCE</scope>
    <source>
        <strain evidence="2">NRRL 1566</strain>
    </source>
</reference>
<feature type="region of interest" description="Disordered" evidence="1">
    <location>
        <begin position="1"/>
        <end position="24"/>
    </location>
</feature>
<dbReference type="OrthoDB" id="5512916at2759"/>
<dbReference type="EMBL" id="JANBUW010000288">
    <property type="protein sequence ID" value="KAJ2847608.1"/>
    <property type="molecule type" value="Genomic_DNA"/>
</dbReference>
<name>A0A9W8I742_9FUNG</name>
<dbReference type="Proteomes" id="UP001139887">
    <property type="component" value="Unassembled WGS sequence"/>
</dbReference>
<protein>
    <submittedName>
        <fullName evidence="2">Uncharacterized protein</fullName>
    </submittedName>
</protein>
<sequence length="176" mass="19407">MPHNIHTKLPLQRPRSRRQRRPSRCLGLRTSPMLCALPTPPEDGFPSDMRRTPDEDISVSSPSGEYPHMTLAEKVHEANTSLVHRWGRFLVGAGVSELFDGSVSVVRLVSVIELPSTFCISPADEPLCPSDDPSRIIIVVSPAGLIVDAGIFDLDGPVFYRGQVVNNRYIPLPSTR</sequence>
<organism evidence="2 3">
    <name type="scientific">Coemansia brasiliensis</name>
    <dbReference type="NCBI Taxonomy" id="2650707"/>
    <lineage>
        <taxon>Eukaryota</taxon>
        <taxon>Fungi</taxon>
        <taxon>Fungi incertae sedis</taxon>
        <taxon>Zoopagomycota</taxon>
        <taxon>Kickxellomycotina</taxon>
        <taxon>Kickxellomycetes</taxon>
        <taxon>Kickxellales</taxon>
        <taxon>Kickxellaceae</taxon>
        <taxon>Coemansia</taxon>
    </lineage>
</organism>
<evidence type="ECO:0000256" key="1">
    <source>
        <dbReference type="SAM" id="MobiDB-lite"/>
    </source>
</evidence>
<comment type="caution">
    <text evidence="2">The sequence shown here is derived from an EMBL/GenBank/DDBJ whole genome shotgun (WGS) entry which is preliminary data.</text>
</comment>
<accession>A0A9W8I742</accession>
<gene>
    <name evidence="2" type="ORF">IWW36_003772</name>
</gene>
<feature type="compositionally biased region" description="Basic residues" evidence="1">
    <location>
        <begin position="14"/>
        <end position="23"/>
    </location>
</feature>
<proteinExistence type="predicted"/>
<keyword evidence="3" id="KW-1185">Reference proteome</keyword>
<evidence type="ECO:0000313" key="2">
    <source>
        <dbReference type="EMBL" id="KAJ2847608.1"/>
    </source>
</evidence>